<protein>
    <submittedName>
        <fullName evidence="2">Uncharacterized protein</fullName>
    </submittedName>
</protein>
<keyword evidence="3" id="KW-1185">Reference proteome</keyword>
<evidence type="ECO:0000313" key="3">
    <source>
        <dbReference type="Proteomes" id="UP000287168"/>
    </source>
</evidence>
<dbReference type="Proteomes" id="UP000287168">
    <property type="component" value="Unassembled WGS sequence"/>
</dbReference>
<name>A0A444MBT4_9RHOB</name>
<gene>
    <name evidence="2" type="ORF">EP867_09685</name>
</gene>
<evidence type="ECO:0000313" key="2">
    <source>
        <dbReference type="EMBL" id="RWY41446.1"/>
    </source>
</evidence>
<proteinExistence type="predicted"/>
<accession>A0A444MBT4</accession>
<keyword evidence="1" id="KW-1133">Transmembrane helix</keyword>
<comment type="caution">
    <text evidence="2">The sequence shown here is derived from an EMBL/GenBank/DDBJ whole genome shotgun (WGS) entry which is preliminary data.</text>
</comment>
<sequence>MSAEVVARLHPPRLPEAFTTAGPADLLLAFGLGLLGFGLVFWLIAPALTRRTVPPSARARAKAARALPPGEGMLALAELAAQQGTGLTPEEQRALYARDPGATPEALADRLARGRGRWL</sequence>
<evidence type="ECO:0000256" key="1">
    <source>
        <dbReference type="SAM" id="Phobius"/>
    </source>
</evidence>
<dbReference type="EMBL" id="SBLC01000011">
    <property type="protein sequence ID" value="RWY41446.1"/>
    <property type="molecule type" value="Genomic_DNA"/>
</dbReference>
<dbReference type="RefSeq" id="WP_128488583.1">
    <property type="nucleotide sequence ID" value="NZ_JBHLXB010000002.1"/>
</dbReference>
<keyword evidence="1" id="KW-0472">Membrane</keyword>
<organism evidence="2 3">
    <name type="scientific">Falsigemmobacter intermedius</name>
    <dbReference type="NCBI Taxonomy" id="1553448"/>
    <lineage>
        <taxon>Bacteria</taxon>
        <taxon>Pseudomonadati</taxon>
        <taxon>Pseudomonadota</taxon>
        <taxon>Alphaproteobacteria</taxon>
        <taxon>Rhodobacterales</taxon>
        <taxon>Paracoccaceae</taxon>
        <taxon>Falsigemmobacter</taxon>
    </lineage>
</organism>
<dbReference type="AlphaFoldDB" id="A0A444MBT4"/>
<feature type="transmembrane region" description="Helical" evidence="1">
    <location>
        <begin position="26"/>
        <end position="48"/>
    </location>
</feature>
<keyword evidence="1" id="KW-0812">Transmembrane</keyword>
<reference evidence="2 3" key="1">
    <citation type="journal article" date="2015" name="Int. J. Syst. Evol. Microbiol.">
        <title>Gemmobacter intermedius sp. nov., isolated from a white stork (Ciconia ciconia).</title>
        <authorList>
            <person name="Kampfer P."/>
            <person name="Jerzak L."/>
            <person name="Wilharm G."/>
            <person name="Golke J."/>
            <person name="Busse H.J."/>
            <person name="Glaeser S.P."/>
        </authorList>
    </citation>
    <scope>NUCLEOTIDE SEQUENCE [LARGE SCALE GENOMIC DNA]</scope>
    <source>
        <strain evidence="2 3">119/4</strain>
    </source>
</reference>